<dbReference type="InterPro" id="IPR002048">
    <property type="entry name" value="EF_hand_dom"/>
</dbReference>
<gene>
    <name evidence="4" type="ORF">PSON_ATCC_30995.1.T1310106</name>
</gene>
<keyword evidence="5" id="KW-1185">Reference proteome</keyword>
<dbReference type="GO" id="GO:0005509">
    <property type="term" value="F:calcium ion binding"/>
    <property type="evidence" value="ECO:0007669"/>
    <property type="project" value="InterPro"/>
</dbReference>
<feature type="domain" description="EF-hand" evidence="3">
    <location>
        <begin position="9"/>
        <end position="44"/>
    </location>
</feature>
<dbReference type="SMART" id="SM00054">
    <property type="entry name" value="EFh"/>
    <property type="match status" value="2"/>
</dbReference>
<evidence type="ECO:0000256" key="1">
    <source>
        <dbReference type="SAM" id="Coils"/>
    </source>
</evidence>
<evidence type="ECO:0000259" key="3">
    <source>
        <dbReference type="PROSITE" id="PS50222"/>
    </source>
</evidence>
<dbReference type="PROSITE" id="PS00018">
    <property type="entry name" value="EF_HAND_1"/>
    <property type="match status" value="2"/>
</dbReference>
<dbReference type="CDD" id="cd00051">
    <property type="entry name" value="EFh"/>
    <property type="match status" value="1"/>
</dbReference>
<comment type="caution">
    <text evidence="4">The sequence shown here is derived from an EMBL/GenBank/DDBJ whole genome shotgun (WGS) entry which is preliminary data.</text>
</comment>
<dbReference type="OrthoDB" id="26525at2759"/>
<feature type="compositionally biased region" description="Basic and acidic residues" evidence="2">
    <location>
        <begin position="89"/>
        <end position="106"/>
    </location>
</feature>
<evidence type="ECO:0000313" key="5">
    <source>
        <dbReference type="Proteomes" id="UP000692954"/>
    </source>
</evidence>
<feature type="region of interest" description="Disordered" evidence="2">
    <location>
        <begin position="89"/>
        <end position="123"/>
    </location>
</feature>
<organism evidence="4 5">
    <name type="scientific">Paramecium sonneborni</name>
    <dbReference type="NCBI Taxonomy" id="65129"/>
    <lineage>
        <taxon>Eukaryota</taxon>
        <taxon>Sar</taxon>
        <taxon>Alveolata</taxon>
        <taxon>Ciliophora</taxon>
        <taxon>Intramacronucleata</taxon>
        <taxon>Oligohymenophorea</taxon>
        <taxon>Peniculida</taxon>
        <taxon>Parameciidae</taxon>
        <taxon>Paramecium</taxon>
    </lineage>
</organism>
<feature type="domain" description="EF-hand" evidence="3">
    <location>
        <begin position="50"/>
        <end position="85"/>
    </location>
</feature>
<feature type="coiled-coil region" evidence="1">
    <location>
        <begin position="2803"/>
        <end position="2832"/>
    </location>
</feature>
<dbReference type="Pfam" id="PF13499">
    <property type="entry name" value="EF-hand_7"/>
    <property type="match status" value="1"/>
</dbReference>
<protein>
    <recommendedName>
        <fullName evidence="3">EF-hand domain-containing protein</fullName>
    </recommendedName>
</protein>
<accession>A0A8S1R0D9</accession>
<dbReference type="EMBL" id="CAJJDN010000131">
    <property type="protein sequence ID" value="CAD8121308.1"/>
    <property type="molecule type" value="Genomic_DNA"/>
</dbReference>
<dbReference type="InterPro" id="IPR018247">
    <property type="entry name" value="EF_Hand_1_Ca_BS"/>
</dbReference>
<dbReference type="Proteomes" id="UP000692954">
    <property type="component" value="Unassembled WGS sequence"/>
</dbReference>
<feature type="coiled-coil region" evidence="1">
    <location>
        <begin position="811"/>
        <end position="838"/>
    </location>
</feature>
<name>A0A8S1R0D9_9CILI</name>
<evidence type="ECO:0000313" key="4">
    <source>
        <dbReference type="EMBL" id="CAD8121308.1"/>
    </source>
</evidence>
<evidence type="ECO:0000256" key="2">
    <source>
        <dbReference type="SAM" id="MobiDB-lite"/>
    </source>
</evidence>
<keyword evidence="1" id="KW-0175">Coiled coil</keyword>
<proteinExistence type="predicted"/>
<dbReference type="PROSITE" id="PS50222">
    <property type="entry name" value="EF_HAND_2"/>
    <property type="match status" value="2"/>
</dbReference>
<reference evidence="4" key="1">
    <citation type="submission" date="2021-01" db="EMBL/GenBank/DDBJ databases">
        <authorList>
            <consortium name="Genoscope - CEA"/>
            <person name="William W."/>
        </authorList>
    </citation>
    <scope>NUCLEOTIDE SEQUENCE</scope>
</reference>
<sequence>MDYLKDKKKFNALAKDVFDAIDENQNGYIEFQEMKRAVLEMYQNVDVKQMTDKQLDDMISQFDQDENQTLSQNELATFLRQVLEKSVKLQKEEEEKKKQKKDDKNESTTFRSKKITTRERELQKQELNQLKQELKNLKTQDKKSQPLQNQKLVNFYVNPTARDEEVKEKQQMFDASSNNLSNNLSITSSLSSKSNKSLNPLVINQYLRQGFVKSAEDIIQMSQNSKTNHLIGMAVKRISAGEWQGLIDYFNEQTDKEFDRTPSSQQFHIISNKLSKNVKFLLIHIQGLKFNNAKDLRINDISDLQKALFFWEIKYNEQTYFKNSAKEFPNQKNECLDSILIYNYTDPIEVIFWKKQGKDSIYVGQFDITPNIFQLMRRVVDEPIKGELENEETKYKLNLNKINKSLRRLEVPEVKLYRKKRINYSKNYQEDPPLIGDITVKFQMFEIFEYDAPQNQLSNVIGSPRSLTERQRRNLVEQSKYGSYKWPDDQQNKALVVSINEASIELAIVNEEDVQSFLDGQLGALIKETFYFNTEGSGSRKTIRAKRPQLSENTLALLKSLDEHPLVVQVNILRQTIRQGRLPKKVLEEALIQFGCSGSQLFIDHIDDMGMCEYDYCLDDANYSLIIDTIQDMGFSNPENIQQADSFAEKLISNIKSVLIEGKRVEPLFEFLKVAEKIPDFAITINLISDQFQHGLGSKTNKDNNIEIDPGSFISYFDINSRDFEKMENYEHIMVLGKLVRLAKKHLKKDDPFLNHIQSNYEEAKTRIYFTVPVLPKKKKLKEKAKLLILQSDNVSIDLLGDIGIDKNASLSEIKQKFIEKKKQIQKDEENVQSEEDQVPELKKPCLWNICHELVRRQRWKMFYEGFEAAPEFYYQQGGTGNTPLMDFFEKAPFSVINQTIIQYHPNNPNEDNKEIPKLDPQKIFDMTTSKGKSFIHALALNNDPNPQGQILAMKSILGLFEQDQQDQLLVNPMKPHDATPLVLYINKLSNFYQIRQEEESSVKEILRILKTPLKKDFNQSLFRAKCFFKVYNIGLEEDDVNDYYYNHTQLSKAMAQLQPAIFKLVIEEIDWISWFSLNIENNNFLNQEISFAIYNLARQGKTEYLEQTLDDLKKTQNSLICLINPDQDFIISQNQNQEEFISNENNQITIFNQDQTKTIKFDQDEMLKALAQFYIKYPLEALIGIQKILNEQQFTSPQLKKLLKEIIQQTIKMEPRILAKQFYMKQKAPYTDLEKLGMEEDIKKILNPDQIQAFKEKSSNFAKNFFEDGLSGALKNKEDALKLDYESQKEFFKYTSKLMTEKGLDDLLKFINKLESDKIDGREEITNKLLNQIVRSLPNNFAKNQYPKIFKTLRQNKNNSSQEQEKNKFYQKNKEKFDLIDQAKKINNYQMKQVLNAALYSNNQQLINNCLLHLWNKSHQNVKLRIQSVLRPLYQKYGQYYRALSQHPAVVLNQQDFNKYMDDTKDVATLEDFEIAAKALVKLGLPERLPIFLKKLAAKKPELIFNLLEDIALNLLEKELLSTPVNPIKPIEGQIPKVQPQFIIPTKRQIILSQYNLFDAGAMGCLLSNAKKLLEKSANLPKSWDTYNHNLNKQAFQQQYQQKLRQNFFTQNPGTMFNNWSNPNSDIQKTVETILEALQDSLDTLLSKKPDLKDKLEKISLLPLISNNISIIDKLNKKEERIFTAIENIILQNLKQKASNLELKRIEKRIKGNLQFLEQNFTPNLKTVMETEKKRSLRILRALDYTLKKEQQQLQIQFATDVVLIIVKNFVPDDFSGIIDTNSEQIFNALAVALMRCKSIDPKALEFMGSQLNKYQFYDLVSSLELGEQQEQQEQQKQQEQKKNQIKIKESRIFRSIEAYPQKTEIELAERLVVPSQNNIPYFIKLLKAKVKPFFKTYTKEKNFVDGKAFGLNDLKNLSLFEYLIVKCHYTLISKHYINVFKPKNPLQEDQVIKYLCLASSCGSYTLFDLITEQILNLKFPQLYKDYEKFPQFQIYLNQPVFYQVLMYASEQSSTMFFENIIVDGVTLDSFYRWMKFNIEEDEDTQNISNYNCFVPIILKKYGQLLYLIIQFLRKIIKKDQDYYANLGQIMNNRNFSESIISDPDDENENERLSLLEFSIYQGFPDFCMLFEKNIKLYRNPLEGKIYQILQVRIGKCSAELQQEDSVLINYCKKYEKDQKNYRVSHYQVYLVSKKYFQSDKKKLESLQSSVMLFKIMLQYKPQICLLLNVRNGQDLIEEIDNLSIEKQLFYEQFFYLHMIGFDKILKYQLSISDYVRQFHSKQKLFWVQLDVIEAFKTYFKFDFKKELRMMNQFDPEQISSKLDQFTSEVMLYIVYNQPKIFEIEQERPLKEFFFNKYMLPIIRHLSTQDIIQPIDSKGIKKKELEEMIEKQQSYYDNIMKQLLIEDVELNYQYAAILVFYISTCNDQINYLGEGDTSTYKINPILLQQLEKLSIKDLDCYIISLIQQMRNNELYEIAIQWTQQSKASINKDIFKEKSFIQGLINFINKKKKSDNFNFNYQLNDFLKLFQFEFVRTDKLFKDKIYRGLCVLHIALNFISEMESIKDYVNPSDSMSINIELMEQSKAKNSQLKELSVKEIYEDEVLIGFNYQLEMPMIYQERNNIINLFFNQNTIKEFQELQEKKRFYNFQINEFQEELRQSQFILNLYQVSIAIKPKELQYDNIKFISQELKKKYPFQFGTQFSELVHEIDLDKDIFFSDNNSKISQRKQLTIDDEISVQSYFDAKTYEYNITLNILIMKKDQFFSKCSREAQIKFLIDDFQRKQNQLKYIQKFQNTDGHNINEYKVMLELIEEEKNRKKQKTQLDEEEQDLLQNYKEKYKNFQTPPYFAYELDWPIYIDQNQVDIENSKVYADEYNLPQFLFKKLIQIIDGVFSEMVLAENDNRKSSIKTILKRDQSYLINYISFIDTLVLQFTKMFELTKKSKLMSLNLEDIAYQALDWPFLKYIMNIIKNKIGKSNLLFEMKESSKPDISMTLPGMDDCVQLSQTNYFLYKGMFIIRLGVFYNKKVLKLERSDNQNLRYSQNFPLNYNLEPYVNYIINETQLQTVLKKEQEQQN</sequence>